<proteinExistence type="predicted"/>
<name>A0A3D5QDG8_FLESI</name>
<feature type="transmembrane region" description="Helical" evidence="1">
    <location>
        <begin position="23"/>
        <end position="42"/>
    </location>
</feature>
<accession>A0A3D5QDG8</accession>
<protein>
    <recommendedName>
        <fullName evidence="2">Tll0287-like domain-containing protein</fullName>
    </recommendedName>
</protein>
<dbReference type="Proteomes" id="UP000262325">
    <property type="component" value="Unassembled WGS sequence"/>
</dbReference>
<keyword evidence="1" id="KW-1133">Transmembrane helix</keyword>
<reference evidence="3 4" key="1">
    <citation type="journal article" date="2018" name="Nat. Biotechnol.">
        <title>A standardized bacterial taxonomy based on genome phylogeny substantially revises the tree of life.</title>
        <authorList>
            <person name="Parks D.H."/>
            <person name="Chuvochina M."/>
            <person name="Waite D.W."/>
            <person name="Rinke C."/>
            <person name="Skarshewski A."/>
            <person name="Chaumeil P.A."/>
            <person name="Hugenholtz P."/>
        </authorList>
    </citation>
    <scope>NUCLEOTIDE SEQUENCE [LARGE SCALE GENOMIC DNA]</scope>
    <source>
        <strain evidence="3">UBA8672</strain>
    </source>
</reference>
<organism evidence="3 4">
    <name type="scientific">Flexistipes sinusarabici</name>
    <dbReference type="NCBI Taxonomy" id="2352"/>
    <lineage>
        <taxon>Bacteria</taxon>
        <taxon>Pseudomonadati</taxon>
        <taxon>Deferribacterota</taxon>
        <taxon>Deferribacteres</taxon>
        <taxon>Deferribacterales</taxon>
        <taxon>Flexistipitaceae</taxon>
        <taxon>Flexistipes</taxon>
    </lineage>
</organism>
<evidence type="ECO:0000313" key="3">
    <source>
        <dbReference type="EMBL" id="HCW93714.1"/>
    </source>
</evidence>
<feature type="non-terminal residue" evidence="3">
    <location>
        <position position="272"/>
    </location>
</feature>
<keyword evidence="1" id="KW-0472">Membrane</keyword>
<dbReference type="EMBL" id="DPPF01000176">
    <property type="protein sequence ID" value="HCW93714.1"/>
    <property type="molecule type" value="Genomic_DNA"/>
</dbReference>
<gene>
    <name evidence="3" type="ORF">DHM44_08520</name>
</gene>
<dbReference type="Pfam" id="PF11845">
    <property type="entry name" value="Tll0287-like"/>
    <property type="match status" value="1"/>
</dbReference>
<evidence type="ECO:0000313" key="4">
    <source>
        <dbReference type="Proteomes" id="UP000262325"/>
    </source>
</evidence>
<evidence type="ECO:0000259" key="2">
    <source>
        <dbReference type="Pfam" id="PF11845"/>
    </source>
</evidence>
<dbReference type="InterPro" id="IPR021796">
    <property type="entry name" value="Tll0287-like_dom"/>
</dbReference>
<sequence>MCILFPTVCTEEIIMKKLRKIRIIFFVIAAIWIASFISFTIYSKQEHLKHFYDVALEKAKEMVAKDKLLRRFISDVGGVYAPVSDKVQPNPYLNLPDKNIETKDGRTLTLLNPDYFTRLYYKHSNIENKHTKVSLVSLDSIKKANMPNDWERKALLKVKESNQAFVEIINKNNTSVFRYMSPLIMSENCMKCHGNSDIFAGTNNYKLGEIAGGLVVTLDYKPYLSLASSELKKAFIPVFVFFLAGIIIFFVSYKMIKKLTIEIIESGNKYMS</sequence>
<feature type="transmembrane region" description="Helical" evidence="1">
    <location>
        <begin position="234"/>
        <end position="253"/>
    </location>
</feature>
<feature type="domain" description="Tll0287-like" evidence="2">
    <location>
        <begin position="53"/>
        <end position="217"/>
    </location>
</feature>
<keyword evidence="1" id="KW-0812">Transmembrane</keyword>
<evidence type="ECO:0000256" key="1">
    <source>
        <dbReference type="SAM" id="Phobius"/>
    </source>
</evidence>
<dbReference type="Gene3D" id="3.30.450.290">
    <property type="match status" value="1"/>
</dbReference>
<comment type="caution">
    <text evidence="3">The sequence shown here is derived from an EMBL/GenBank/DDBJ whole genome shotgun (WGS) entry which is preliminary data.</text>
</comment>
<dbReference type="AlphaFoldDB" id="A0A3D5QDG8"/>